<dbReference type="EC" id="3.2.1.40" evidence="2"/>
<dbReference type="InterPro" id="IPR035396">
    <property type="entry name" value="Bac_rhamnosid6H"/>
</dbReference>
<dbReference type="InterPro" id="IPR016007">
    <property type="entry name" value="Alpha_rhamnosid"/>
</dbReference>
<dbReference type="Gene3D" id="1.50.10.10">
    <property type="match status" value="1"/>
</dbReference>
<dbReference type="SUPFAM" id="SSF48208">
    <property type="entry name" value="Six-hairpin glycosidases"/>
    <property type="match status" value="1"/>
</dbReference>
<accession>A0ABT8G231</accession>
<evidence type="ECO:0000313" key="8">
    <source>
        <dbReference type="EMBL" id="MDN4473062.1"/>
    </source>
</evidence>
<protein>
    <recommendedName>
        <fullName evidence="2">alpha-L-rhamnosidase</fullName>
        <ecNumber evidence="2">3.2.1.40</ecNumber>
    </recommendedName>
</protein>
<keyword evidence="3 8" id="KW-0378">Hydrolase</keyword>
<dbReference type="InterPro" id="IPR012341">
    <property type="entry name" value="6hp_glycosidase-like_sf"/>
</dbReference>
<feature type="domain" description="Alpha-L-rhamnosidase C-terminal" evidence="7">
    <location>
        <begin position="663"/>
        <end position="738"/>
    </location>
</feature>
<evidence type="ECO:0000259" key="7">
    <source>
        <dbReference type="Pfam" id="PF17390"/>
    </source>
</evidence>
<organism evidence="8 9">
    <name type="scientific">Demequina zhanjiangensis</name>
    <dbReference type="NCBI Taxonomy" id="3051659"/>
    <lineage>
        <taxon>Bacteria</taxon>
        <taxon>Bacillati</taxon>
        <taxon>Actinomycetota</taxon>
        <taxon>Actinomycetes</taxon>
        <taxon>Micrococcales</taxon>
        <taxon>Demequinaceae</taxon>
        <taxon>Demequina</taxon>
    </lineage>
</organism>
<dbReference type="Pfam" id="PF17389">
    <property type="entry name" value="Bac_rhamnosid6H"/>
    <property type="match status" value="1"/>
</dbReference>
<dbReference type="InterPro" id="IPR008928">
    <property type="entry name" value="6-hairpin_glycosidase_sf"/>
</dbReference>
<evidence type="ECO:0000313" key="9">
    <source>
        <dbReference type="Proteomes" id="UP001172738"/>
    </source>
</evidence>
<dbReference type="GO" id="GO:0016787">
    <property type="term" value="F:hydrolase activity"/>
    <property type="evidence" value="ECO:0007669"/>
    <property type="project" value="UniProtKB-KW"/>
</dbReference>
<evidence type="ECO:0000259" key="5">
    <source>
        <dbReference type="Pfam" id="PF08531"/>
    </source>
</evidence>
<dbReference type="PANTHER" id="PTHR33307">
    <property type="entry name" value="ALPHA-RHAMNOSIDASE (EUROFUNG)"/>
    <property type="match status" value="1"/>
</dbReference>
<dbReference type="Gene3D" id="2.60.420.10">
    <property type="entry name" value="Maltose phosphorylase, domain 3"/>
    <property type="match status" value="1"/>
</dbReference>
<dbReference type="Pfam" id="PF17390">
    <property type="entry name" value="Bac_rhamnosid_C"/>
    <property type="match status" value="1"/>
</dbReference>
<dbReference type="EMBL" id="JAUHPV010000004">
    <property type="protein sequence ID" value="MDN4473062.1"/>
    <property type="molecule type" value="Genomic_DNA"/>
</dbReference>
<evidence type="ECO:0000259" key="4">
    <source>
        <dbReference type="Pfam" id="PF05592"/>
    </source>
</evidence>
<proteinExistence type="predicted"/>
<evidence type="ECO:0000256" key="3">
    <source>
        <dbReference type="ARBA" id="ARBA00022801"/>
    </source>
</evidence>
<evidence type="ECO:0000256" key="2">
    <source>
        <dbReference type="ARBA" id="ARBA00012652"/>
    </source>
</evidence>
<dbReference type="Pfam" id="PF05592">
    <property type="entry name" value="Bac_rhamnosid"/>
    <property type="match status" value="1"/>
</dbReference>
<dbReference type="InterPro" id="IPR008902">
    <property type="entry name" value="Rhamnosid_concanavalin"/>
</dbReference>
<dbReference type="RefSeq" id="WP_301128218.1">
    <property type="nucleotide sequence ID" value="NZ_JAUHPV010000004.1"/>
</dbReference>
<keyword evidence="9" id="KW-1185">Reference proteome</keyword>
<feature type="domain" description="Alpha-L-rhamnosidase concanavalin-like" evidence="4">
    <location>
        <begin position="212"/>
        <end position="311"/>
    </location>
</feature>
<comment type="catalytic activity">
    <reaction evidence="1">
        <text>Hydrolysis of terminal non-reducing alpha-L-rhamnose residues in alpha-L-rhamnosides.</text>
        <dbReference type="EC" id="3.2.1.40"/>
    </reaction>
</comment>
<dbReference type="Gene3D" id="2.60.120.260">
    <property type="entry name" value="Galactose-binding domain-like"/>
    <property type="match status" value="2"/>
</dbReference>
<comment type="caution">
    <text evidence="8">The sequence shown here is derived from an EMBL/GenBank/DDBJ whole genome shotgun (WGS) entry which is preliminary data.</text>
</comment>
<evidence type="ECO:0000259" key="6">
    <source>
        <dbReference type="Pfam" id="PF17389"/>
    </source>
</evidence>
<gene>
    <name evidence="8" type="ORF">QQX04_08685</name>
</gene>
<evidence type="ECO:0000256" key="1">
    <source>
        <dbReference type="ARBA" id="ARBA00001445"/>
    </source>
</evidence>
<dbReference type="InterPro" id="IPR035398">
    <property type="entry name" value="Bac_rhamnosid_C"/>
</dbReference>
<name>A0ABT8G231_9MICO</name>
<dbReference type="InterPro" id="IPR013737">
    <property type="entry name" value="Bac_rhamnosid_N"/>
</dbReference>
<reference evidence="8" key="1">
    <citation type="submission" date="2023-06" db="EMBL/GenBank/DDBJ databases">
        <title>SYSU T00b26.</title>
        <authorList>
            <person name="Gao L."/>
            <person name="Fang B.-Z."/>
            <person name="Li W.-J."/>
        </authorList>
    </citation>
    <scope>NUCLEOTIDE SEQUENCE</scope>
    <source>
        <strain evidence="8">SYSU T00b26</strain>
    </source>
</reference>
<dbReference type="Proteomes" id="UP001172738">
    <property type="component" value="Unassembled WGS sequence"/>
</dbReference>
<dbReference type="PANTHER" id="PTHR33307:SF6">
    <property type="entry name" value="ALPHA-RHAMNOSIDASE (EUROFUNG)-RELATED"/>
    <property type="match status" value="1"/>
</dbReference>
<feature type="domain" description="Bacterial alpha-L-rhamnosidase N-terminal" evidence="5">
    <location>
        <begin position="34"/>
        <end position="201"/>
    </location>
</feature>
<feature type="domain" description="Alpha-L-rhamnosidase six-hairpin glycosidase" evidence="6">
    <location>
        <begin position="316"/>
        <end position="661"/>
    </location>
</feature>
<dbReference type="Pfam" id="PF08531">
    <property type="entry name" value="Bac_rhamnosid_N"/>
    <property type="match status" value="1"/>
</dbReference>
<dbReference type="PIRSF" id="PIRSF010631">
    <property type="entry name" value="A-rhamnsds"/>
    <property type="match status" value="1"/>
</dbReference>
<sequence>MTTSPGQVALAKSMHSTEGSAPYMRRSFELASLPARATLRASALGIVDPYVNGDRIGDQVLAPGWTSYRHRVLVSEYDVTEALHVGENVIGAIVGHGWAAGRLGWDGRRSFYVEQPALFMELVLEHPDGTRQTLSTDEGFVSATGAFLADDLYDGEHYDARKHPHGWNEPGFDASGWSPVATLEWPAASFAPMTAEPIRRIETLTPVSLTSTAQGAALVDFGQNISGWVRLHVRGPEGTKLTIRHGELLTPEGDLETTNLRSAKAIDTVILAGSGRETWEPTFTFHGFRYCEIVGWPGEIEADDIEAVVVHSDMRRIGHMTTSDPNLNQLHANAVWSMRDNFVGLPTDCPQRDERLGWTGDINAFAPTASFLYDVRGVLSSWLADVAVEQRELGSVPWFVPDTKGVPCAPAAFWSDAVIGVPYAMYLAYGDLAILEAAYPSMTAFIAQVEAELDERGLWSSGYQFGDWLDPDAPGDRPDKAKADPYLVASAYFYKDLQQAISTAEALGHEADAAHFTNLATRLRSAFLEEYVSPRGRIVDQSPTSYALAITSGLLDGEQLAHAGDYLATRVAESGYRISTGFVGTPFLLDALSSTGHTDVAFRVLLQTENPSFLFPVLHGATTIWERWDSVRADGTLHPAAMTSLNHYAFGAVADWMHRVIGGLTAVEPGYRRMRIAPHLGGNLTSSDVSLDTPYGPVRVTWRIEEGEVMVSAQIPDGAEALIVLPSHPEDSTVEVGSGDHSWTYALPVPEIPDVDLDSPTIDLVRAPGAWDAVFQALVDQMPFLASHLSEPVPGDQLSSRSVRWLIRNIPNTGPDTEAAVERALDKWRVGA</sequence>